<protein>
    <submittedName>
        <fullName evidence="3">Iron transporter</fullName>
    </submittedName>
</protein>
<dbReference type="RefSeq" id="WP_141343835.1">
    <property type="nucleotide sequence ID" value="NZ_BJLF01000001.1"/>
</dbReference>
<dbReference type="InterPro" id="IPR008988">
    <property type="entry name" value="Transcriptional_repressor_C"/>
</dbReference>
<sequence length="75" mass="8117">MKLAELTIGQEATISSLKQLDGSTRKKLMVMGILPNTPVTLVRKAPMGDPLQVRVRDVSVAIRKSTAEQISVEVA</sequence>
<dbReference type="OrthoDB" id="9811076at2"/>
<dbReference type="Proteomes" id="UP000318717">
    <property type="component" value="Unassembled WGS sequence"/>
</dbReference>
<dbReference type="SUPFAM" id="SSF50037">
    <property type="entry name" value="C-terminal domain of transcriptional repressors"/>
    <property type="match status" value="1"/>
</dbReference>
<dbReference type="Pfam" id="PF04023">
    <property type="entry name" value="FeoA"/>
    <property type="match status" value="1"/>
</dbReference>
<keyword evidence="1" id="KW-0408">Iron</keyword>
<accession>A0A4Y3HRT2</accession>
<dbReference type="PANTHER" id="PTHR42954">
    <property type="entry name" value="FE(2+) TRANSPORT PROTEIN A"/>
    <property type="match status" value="1"/>
</dbReference>
<evidence type="ECO:0000313" key="4">
    <source>
        <dbReference type="Proteomes" id="UP000318717"/>
    </source>
</evidence>
<dbReference type="SMART" id="SM00899">
    <property type="entry name" value="FeoA"/>
    <property type="match status" value="1"/>
</dbReference>
<dbReference type="EMBL" id="BJLF01000001">
    <property type="protein sequence ID" value="GEA49482.1"/>
    <property type="molecule type" value="Genomic_DNA"/>
</dbReference>
<keyword evidence="4" id="KW-1185">Reference proteome</keyword>
<dbReference type="InterPro" id="IPR052713">
    <property type="entry name" value="FeoA"/>
</dbReference>
<gene>
    <name evidence="3" type="primary">feoA</name>
    <name evidence="3" type="ORF">VIN01S_02860</name>
</gene>
<dbReference type="InterPro" id="IPR007167">
    <property type="entry name" value="Fe-transptr_FeoA-like"/>
</dbReference>
<organism evidence="3 4">
    <name type="scientific">Vibrio inusitatus NBRC 102082</name>
    <dbReference type="NCBI Taxonomy" id="1219070"/>
    <lineage>
        <taxon>Bacteria</taxon>
        <taxon>Pseudomonadati</taxon>
        <taxon>Pseudomonadota</taxon>
        <taxon>Gammaproteobacteria</taxon>
        <taxon>Vibrionales</taxon>
        <taxon>Vibrionaceae</taxon>
        <taxon>Vibrio</taxon>
    </lineage>
</organism>
<feature type="domain" description="Ferrous iron transporter FeoA-like" evidence="2">
    <location>
        <begin position="1"/>
        <end position="74"/>
    </location>
</feature>
<evidence type="ECO:0000259" key="2">
    <source>
        <dbReference type="SMART" id="SM00899"/>
    </source>
</evidence>
<reference evidence="3 4" key="1">
    <citation type="submission" date="2019-06" db="EMBL/GenBank/DDBJ databases">
        <title>Whole genome shotgun sequence of Vibrio inusitatus NBRC 102082.</title>
        <authorList>
            <person name="Hosoyama A."/>
            <person name="Uohara A."/>
            <person name="Ohji S."/>
            <person name="Ichikawa N."/>
        </authorList>
    </citation>
    <scope>NUCLEOTIDE SEQUENCE [LARGE SCALE GENOMIC DNA]</scope>
    <source>
        <strain evidence="3 4">NBRC 102082</strain>
    </source>
</reference>
<dbReference type="InterPro" id="IPR038157">
    <property type="entry name" value="FeoA_core_dom"/>
</dbReference>
<dbReference type="PANTHER" id="PTHR42954:SF2">
    <property type="entry name" value="FE(2+) TRANSPORT PROTEIN A"/>
    <property type="match status" value="1"/>
</dbReference>
<dbReference type="GO" id="GO:0046914">
    <property type="term" value="F:transition metal ion binding"/>
    <property type="evidence" value="ECO:0007669"/>
    <property type="project" value="InterPro"/>
</dbReference>
<evidence type="ECO:0000256" key="1">
    <source>
        <dbReference type="ARBA" id="ARBA00023004"/>
    </source>
</evidence>
<proteinExistence type="predicted"/>
<name>A0A4Y3HRT2_9VIBR</name>
<evidence type="ECO:0000313" key="3">
    <source>
        <dbReference type="EMBL" id="GEA49482.1"/>
    </source>
</evidence>
<comment type="caution">
    <text evidence="3">The sequence shown here is derived from an EMBL/GenBank/DDBJ whole genome shotgun (WGS) entry which is preliminary data.</text>
</comment>
<dbReference type="AlphaFoldDB" id="A0A4Y3HRT2"/>
<dbReference type="Gene3D" id="2.30.30.90">
    <property type="match status" value="1"/>
</dbReference>